<sequence length="322" mass="34085">MRRMVRLGRRATMTGAAGAAAAAALAWWGRGSSGDGYPHGTVSIATGLPDGVYRRYGAMLQPDIENALPGVSVRLDGSRGSVENLRRVVTGRSDLTIATIDAVALLPAADRARLRAVARLYDDYLQLVVPADSPVASAAGLRGRRVAVGPPGSGVALAADRLLRVAGLDPRRDVHALPYGIDEAPSMLEDGAIDAFFWSGGLPTTAVTALSRRTAVRLVPLGDLAPRLPSVYRSATMPADSYPAVRPLAGPVATVAVPNVMAARADADPRLVERITRTVIDNRDQIGRVVHAAQLVDLRTAIYTAPLPLHEGARRYYRSVKP</sequence>
<dbReference type="EMBL" id="MLCF01000092">
    <property type="protein sequence ID" value="OIV36456.1"/>
    <property type="molecule type" value="Genomic_DNA"/>
</dbReference>
<dbReference type="RefSeq" id="WP_071657582.1">
    <property type="nucleotide sequence ID" value="NZ_MLCF01000092.1"/>
</dbReference>
<dbReference type="SUPFAM" id="SSF53850">
    <property type="entry name" value="Periplasmic binding protein-like II"/>
    <property type="match status" value="1"/>
</dbReference>
<protein>
    <recommendedName>
        <fullName evidence="3">TAXI family TRAP transporter solute-binding subunit</fullName>
    </recommendedName>
</protein>
<gene>
    <name evidence="1" type="ORF">BIV57_16165</name>
</gene>
<dbReference type="STRING" id="1428644.BIV57_16165"/>
<dbReference type="AlphaFoldDB" id="A0A1J7C4H0"/>
<reference evidence="1 2" key="1">
    <citation type="submission" date="2016-10" db="EMBL/GenBank/DDBJ databases">
        <title>Genome sequence of Streptomyces gilvigriseus MUSC 26.</title>
        <authorList>
            <person name="Lee L.-H."/>
            <person name="Ser H.-L."/>
        </authorList>
    </citation>
    <scope>NUCLEOTIDE SEQUENCE [LARGE SCALE GENOMIC DNA]</scope>
    <source>
        <strain evidence="1 2">MUSC 26</strain>
    </source>
</reference>
<dbReference type="Gene3D" id="3.40.190.10">
    <property type="entry name" value="Periplasmic binding protein-like II"/>
    <property type="match status" value="2"/>
</dbReference>
<keyword evidence="2" id="KW-1185">Reference proteome</keyword>
<dbReference type="NCBIfam" id="TIGR02122">
    <property type="entry name" value="TRAP_TAXI"/>
    <property type="match status" value="1"/>
</dbReference>
<dbReference type="Pfam" id="PF16868">
    <property type="entry name" value="NMT1_3"/>
    <property type="match status" value="1"/>
</dbReference>
<dbReference type="Proteomes" id="UP000243342">
    <property type="component" value="Unassembled WGS sequence"/>
</dbReference>
<evidence type="ECO:0008006" key="3">
    <source>
        <dbReference type="Google" id="ProtNLM"/>
    </source>
</evidence>
<dbReference type="InterPro" id="IPR011852">
    <property type="entry name" value="TRAP_TAXI"/>
</dbReference>
<evidence type="ECO:0000313" key="1">
    <source>
        <dbReference type="EMBL" id="OIV36456.1"/>
    </source>
</evidence>
<organism evidence="1 2">
    <name type="scientific">Mangrovactinospora gilvigrisea</name>
    <dbReference type="NCBI Taxonomy" id="1428644"/>
    <lineage>
        <taxon>Bacteria</taxon>
        <taxon>Bacillati</taxon>
        <taxon>Actinomycetota</taxon>
        <taxon>Actinomycetes</taxon>
        <taxon>Kitasatosporales</taxon>
        <taxon>Streptomycetaceae</taxon>
        <taxon>Mangrovactinospora</taxon>
    </lineage>
</organism>
<dbReference type="OrthoDB" id="5582316at2"/>
<proteinExistence type="predicted"/>
<accession>A0A1J7C4H0</accession>
<evidence type="ECO:0000313" key="2">
    <source>
        <dbReference type="Proteomes" id="UP000243342"/>
    </source>
</evidence>
<dbReference type="PANTHER" id="PTHR42941:SF1">
    <property type="entry name" value="SLL1037 PROTEIN"/>
    <property type="match status" value="1"/>
</dbReference>
<name>A0A1J7C4H0_9ACTN</name>
<comment type="caution">
    <text evidence="1">The sequence shown here is derived from an EMBL/GenBank/DDBJ whole genome shotgun (WGS) entry which is preliminary data.</text>
</comment>
<dbReference type="PANTHER" id="PTHR42941">
    <property type="entry name" value="SLL1037 PROTEIN"/>
    <property type="match status" value="1"/>
</dbReference>